<dbReference type="AlphaFoldDB" id="A0A3P8HIA0"/>
<gene>
    <name evidence="2" type="ORF">SMTD_LOCUS18694</name>
</gene>
<evidence type="ECO:0000256" key="1">
    <source>
        <dbReference type="SAM" id="Phobius"/>
    </source>
</evidence>
<organism evidence="2 3">
    <name type="scientific">Schistosoma mattheei</name>
    <dbReference type="NCBI Taxonomy" id="31246"/>
    <lineage>
        <taxon>Eukaryota</taxon>
        <taxon>Metazoa</taxon>
        <taxon>Spiralia</taxon>
        <taxon>Lophotrochozoa</taxon>
        <taxon>Platyhelminthes</taxon>
        <taxon>Trematoda</taxon>
        <taxon>Digenea</taxon>
        <taxon>Strigeidida</taxon>
        <taxon>Schistosomatoidea</taxon>
        <taxon>Schistosomatidae</taxon>
        <taxon>Schistosoma</taxon>
    </lineage>
</organism>
<dbReference type="Proteomes" id="UP000269396">
    <property type="component" value="Unassembled WGS sequence"/>
</dbReference>
<proteinExistence type="predicted"/>
<dbReference type="EMBL" id="UZAL01040947">
    <property type="protein sequence ID" value="VDP77795.1"/>
    <property type="molecule type" value="Genomic_DNA"/>
</dbReference>
<keyword evidence="1" id="KW-0472">Membrane</keyword>
<name>A0A3P8HIA0_9TREM</name>
<keyword evidence="1" id="KW-1133">Transmembrane helix</keyword>
<keyword evidence="3" id="KW-1185">Reference proteome</keyword>
<evidence type="ECO:0000313" key="3">
    <source>
        <dbReference type="Proteomes" id="UP000269396"/>
    </source>
</evidence>
<sequence length="79" mass="9224">MKGQRKIPVIAVTNSIDGWLYSRFPLLWFHMLFRTIIQMFRPQLPLIILFFTSLLFTLSTSSHSANMIFFCPVSLNVTE</sequence>
<reference evidence="2 3" key="1">
    <citation type="submission" date="2018-11" db="EMBL/GenBank/DDBJ databases">
        <authorList>
            <consortium name="Pathogen Informatics"/>
        </authorList>
    </citation>
    <scope>NUCLEOTIDE SEQUENCE [LARGE SCALE GENOMIC DNA]</scope>
    <source>
        <strain>Denwood</strain>
        <strain evidence="3">Zambia</strain>
    </source>
</reference>
<keyword evidence="1" id="KW-0812">Transmembrane</keyword>
<accession>A0A3P8HIA0</accession>
<evidence type="ECO:0000313" key="2">
    <source>
        <dbReference type="EMBL" id="VDP77795.1"/>
    </source>
</evidence>
<protein>
    <submittedName>
        <fullName evidence="2">Uncharacterized protein</fullName>
    </submittedName>
</protein>
<feature type="transmembrane region" description="Helical" evidence="1">
    <location>
        <begin position="44"/>
        <end position="70"/>
    </location>
</feature>